<sequence length="880" mass="97050">MAGTMSTELGDERSVTGQDAVIYLHRNEKLYGVIVAPRVLVTVPHSQRRALLRSDREGYRLRERPAWTRVEDEWFERDWYPEWRRLPEKGRPRLHLRADEVITDTEAIESRLSCADVDAMRHEIRRRQPDPSAHPDAISNMLQDVVLLRGNSALQIGDVAVRAPEMLLDVHRGSIITLGQSVLRWGAYQPPFPWSAAAVPVPDAPPPAKSGGVLVAHYCVFQMERGLFTCHRAAGSVRVVRPSAGGSEAGGAIDGGRRAGASLVEVLKRGEPLGRRGWQSADEDAETPETPSIEAETETAAMDGSTAAPTSVDGTPAPSVSLYDPEAAYLRLRSRQFAILVYDDRFRAWRARQARLSDQQHFTVPATYDYEVERDPTPCLELQADTVTVMGGDAGERLGQELQLKHGTFLVNDRLVVPVLTRRMPLFADRLIDGNEADGAVMSTATAVGYDVSEHGGAFLKLPLMPAVSTLGGRLRTEVATLVRIARNMPTLQRAALAAAAVFTTRDASFTVAFDALLKPEPVRGTDGQPLSMGSGRAGDGDAGVERRSSAAESPYGGPAEPPSTSAGESAGGGTIPRCTRARLSVTKTWPRGRRLSFERTLNERLFNPTLLALPRGHDSSSAAGDTTRAWKLVPRRWTLQLTLLDRTRVARADQHVRIRERACLRYERLVAQCDRAYALLEPQRQLRPIPFEAATRRSLQYTVDMESLLYTGEASPRARLRPYVAAFGVLDAGLERVAFRDDAEPWTLRGALSGGLRGQLGRWRRAVLDYTGFSVSLRQAFGTPSPLLHLQEVLPTTLHAGVLQQLFGPVRVAWERRWILGRPPVTAPMYGRGGGAALKSTLIPIDTRLTVDMQRESFQVRASYHVERRDARVSARVTW</sequence>
<keyword evidence="3" id="KW-1185">Reference proteome</keyword>
<dbReference type="EMBL" id="JANCYW010000002">
    <property type="protein sequence ID" value="KAK4534457.1"/>
    <property type="molecule type" value="Genomic_DNA"/>
</dbReference>
<feature type="region of interest" description="Disordered" evidence="1">
    <location>
        <begin position="274"/>
        <end position="318"/>
    </location>
</feature>
<evidence type="ECO:0000313" key="2">
    <source>
        <dbReference type="EMBL" id="KAK4534457.1"/>
    </source>
</evidence>
<reference evidence="2 3" key="1">
    <citation type="submission" date="2022-07" db="EMBL/GenBank/DDBJ databases">
        <title>Genome-wide signatures of adaptation to extreme environments.</title>
        <authorList>
            <person name="Cho C.H."/>
            <person name="Yoon H.S."/>
        </authorList>
    </citation>
    <scope>NUCLEOTIDE SEQUENCE [LARGE SCALE GENOMIC DNA]</scope>
    <source>
        <strain evidence="2 3">DBV 063 E5</strain>
    </source>
</reference>
<dbReference type="Proteomes" id="UP001301350">
    <property type="component" value="Unassembled WGS sequence"/>
</dbReference>
<name>A0AAV9IQE8_CYACA</name>
<dbReference type="AlphaFoldDB" id="A0AAV9IQE8"/>
<evidence type="ECO:0000313" key="3">
    <source>
        <dbReference type="Proteomes" id="UP001301350"/>
    </source>
</evidence>
<protein>
    <submittedName>
        <fullName evidence="2">Uncharacterized protein</fullName>
    </submittedName>
</protein>
<gene>
    <name evidence="2" type="ORF">CDCA_CDCA02G0482</name>
</gene>
<feature type="region of interest" description="Disordered" evidence="1">
    <location>
        <begin position="521"/>
        <end position="584"/>
    </location>
</feature>
<organism evidence="2 3">
    <name type="scientific">Cyanidium caldarium</name>
    <name type="common">Red alga</name>
    <dbReference type="NCBI Taxonomy" id="2771"/>
    <lineage>
        <taxon>Eukaryota</taxon>
        <taxon>Rhodophyta</taxon>
        <taxon>Bangiophyceae</taxon>
        <taxon>Cyanidiales</taxon>
        <taxon>Cyanidiaceae</taxon>
        <taxon>Cyanidium</taxon>
    </lineage>
</organism>
<evidence type="ECO:0000256" key="1">
    <source>
        <dbReference type="SAM" id="MobiDB-lite"/>
    </source>
</evidence>
<proteinExistence type="predicted"/>
<accession>A0AAV9IQE8</accession>
<comment type="caution">
    <text evidence="2">The sequence shown here is derived from an EMBL/GenBank/DDBJ whole genome shotgun (WGS) entry which is preliminary data.</text>
</comment>
<dbReference type="InterPro" id="IPR022244">
    <property type="entry name" value="DUF3769"/>
</dbReference>
<dbReference type="Pfam" id="PF12600">
    <property type="entry name" value="DUF3769"/>
    <property type="match status" value="1"/>
</dbReference>